<dbReference type="PATRIC" id="fig|1029756.8.peg.2973"/>
<dbReference type="KEGG" id="hni:W911_14285"/>
<dbReference type="OrthoDB" id="564699at2"/>
<accession>V5SK33</accession>
<dbReference type="STRING" id="1029756.W911_14285"/>
<dbReference type="RefSeq" id="WP_023788171.1">
    <property type="nucleotide sequence ID" value="NC_022997.1"/>
</dbReference>
<dbReference type="EMBL" id="CP006912">
    <property type="protein sequence ID" value="AHB50314.1"/>
    <property type="molecule type" value="Genomic_DNA"/>
</dbReference>
<dbReference type="Proteomes" id="UP000018542">
    <property type="component" value="Chromosome"/>
</dbReference>
<dbReference type="AlphaFoldDB" id="V5SK33"/>
<proteinExistence type="predicted"/>
<organism evidence="1 2">
    <name type="scientific">Hyphomicrobium nitrativorans NL23</name>
    <dbReference type="NCBI Taxonomy" id="1029756"/>
    <lineage>
        <taxon>Bacteria</taxon>
        <taxon>Pseudomonadati</taxon>
        <taxon>Pseudomonadota</taxon>
        <taxon>Alphaproteobacteria</taxon>
        <taxon>Hyphomicrobiales</taxon>
        <taxon>Hyphomicrobiaceae</taxon>
        <taxon>Hyphomicrobium</taxon>
    </lineage>
</organism>
<reference evidence="1 2" key="1">
    <citation type="journal article" date="2014" name="Genome Announc.">
        <title>Complete Genome Sequence of Hyphomicrobium nitrativorans Strain NL23, a Denitrifying Bacterium Isolated from Biofilm of a Methanol-Fed Denitrification System Treating Seawater at the Montreal Biodome.</title>
        <authorList>
            <person name="Martineau C."/>
            <person name="Villeneuve C."/>
            <person name="Mauffrey F."/>
            <person name="Villemur R."/>
        </authorList>
    </citation>
    <scope>NUCLEOTIDE SEQUENCE [LARGE SCALE GENOMIC DNA]</scope>
    <source>
        <strain evidence="1">NL23</strain>
    </source>
</reference>
<dbReference type="HOGENOM" id="CLU_028728_0_0_5"/>
<gene>
    <name evidence="1" type="ORF">W911_14285</name>
</gene>
<evidence type="ECO:0000313" key="2">
    <source>
        <dbReference type="Proteomes" id="UP000018542"/>
    </source>
</evidence>
<protein>
    <submittedName>
        <fullName evidence="1">Uncharacterized protein</fullName>
    </submittedName>
</protein>
<evidence type="ECO:0000313" key="1">
    <source>
        <dbReference type="EMBL" id="AHB50314.1"/>
    </source>
</evidence>
<sequence length="527" mass="55397">MADLLDNCRFTAGSMGTADFSDGTEDLTFRNLEDAGAEDGKTYPYKALNATGTQWEIGRGRALNTSGGWILERTTIQDSSNGGSAVNFGTAPTVIITAGREEFGADPQSFQVVRLAATGNVDISEDLEDGKTVDGVMVAEGDVVLLAFQTEEEENGPYIVPASGAASRHPSFDTFDSLPGVYFSVMEGDENADTLWRCTSDRGGTLGADPVEIEEFRGGGGLGGGLLMPGGRLTLQSGAPVSTGDVTNATSIYYAAYNGRSVPVWDGAEWHVVDVGGELSLSFDGDSGHTGYHAANGLFDLFYATVDGEFYFGTGPAWASTTARSAALSRTWLPVNDSAMLLRYGDGAGDTIEVPAAQATYLGTVFMLGNGTTDDRSGGVNTVAQRFVWNAYNRVSRPMRAIEPATSWAYTTATFRVMNANSNNRFQFVVGLDEDPIEVFAHQAMTSSATPVTGIGFDWVSGNPDAIGGWSFGASGGAFGSATAVLKRMAGIGFHQVHALEKGNTGATFYGTSAGNWNCGMFGSVMA</sequence>
<name>V5SK33_9HYPH</name>
<keyword evidence="2" id="KW-1185">Reference proteome</keyword>